<keyword evidence="10" id="KW-1185">Reference proteome</keyword>
<dbReference type="InterPro" id="IPR012677">
    <property type="entry name" value="Nucleotide-bd_a/b_plait_sf"/>
</dbReference>
<dbReference type="AlphaFoldDB" id="A0A9Q0KDU6"/>
<comment type="caution">
    <text evidence="9">The sequence shown here is derived from an EMBL/GenBank/DDBJ whole genome shotgun (WGS) entry which is preliminary data.</text>
</comment>
<dbReference type="Pfam" id="PF05383">
    <property type="entry name" value="La"/>
    <property type="match status" value="1"/>
</dbReference>
<feature type="compositionally biased region" description="Basic residues" evidence="6">
    <location>
        <begin position="391"/>
        <end position="405"/>
    </location>
</feature>
<feature type="compositionally biased region" description="Low complexity" evidence="6">
    <location>
        <begin position="22"/>
        <end position="42"/>
    </location>
</feature>
<feature type="compositionally biased region" description="Polar residues" evidence="6">
    <location>
        <begin position="422"/>
        <end position="432"/>
    </location>
</feature>
<dbReference type="CDD" id="cd12288">
    <property type="entry name" value="RRM_La_like_plant"/>
    <property type="match status" value="1"/>
</dbReference>
<comment type="function">
    <text evidence="1">Transcriptional regulator.</text>
</comment>
<feature type="compositionally biased region" description="Acidic residues" evidence="6">
    <location>
        <begin position="344"/>
        <end position="354"/>
    </location>
</feature>
<organism evidence="9 10">
    <name type="scientific">Protea cynaroides</name>
    <dbReference type="NCBI Taxonomy" id="273540"/>
    <lineage>
        <taxon>Eukaryota</taxon>
        <taxon>Viridiplantae</taxon>
        <taxon>Streptophyta</taxon>
        <taxon>Embryophyta</taxon>
        <taxon>Tracheophyta</taxon>
        <taxon>Spermatophyta</taxon>
        <taxon>Magnoliopsida</taxon>
        <taxon>Proteales</taxon>
        <taxon>Proteaceae</taxon>
        <taxon>Protea</taxon>
    </lineage>
</organism>
<evidence type="ECO:0000313" key="10">
    <source>
        <dbReference type="Proteomes" id="UP001141806"/>
    </source>
</evidence>
<dbReference type="InterPro" id="IPR034878">
    <property type="entry name" value="La-rel_plant_RRM"/>
</dbReference>
<feature type="domain" description="HTH La-type RNA-binding" evidence="8">
    <location>
        <begin position="133"/>
        <end position="224"/>
    </location>
</feature>
<feature type="region of interest" description="Disordered" evidence="6">
    <location>
        <begin position="18"/>
        <end position="42"/>
    </location>
</feature>
<dbReference type="GO" id="GO:0005634">
    <property type="term" value="C:nucleus"/>
    <property type="evidence" value="ECO:0007669"/>
    <property type="project" value="UniProtKB-SubCell"/>
</dbReference>
<dbReference type="SUPFAM" id="SSF54928">
    <property type="entry name" value="RNA-binding domain, RBD"/>
    <property type="match status" value="1"/>
</dbReference>
<keyword evidence="4" id="KW-0539">Nucleus</keyword>
<feature type="compositionally biased region" description="Basic and acidic residues" evidence="6">
    <location>
        <begin position="358"/>
        <end position="390"/>
    </location>
</feature>
<evidence type="ECO:0000313" key="9">
    <source>
        <dbReference type="EMBL" id="KAJ4968647.1"/>
    </source>
</evidence>
<evidence type="ECO:0008006" key="11">
    <source>
        <dbReference type="Google" id="ProtNLM"/>
    </source>
</evidence>
<dbReference type="GO" id="GO:1990904">
    <property type="term" value="C:ribonucleoprotein complex"/>
    <property type="evidence" value="ECO:0007669"/>
    <property type="project" value="InterPro"/>
</dbReference>
<dbReference type="InterPro" id="IPR036388">
    <property type="entry name" value="WH-like_DNA-bd_sf"/>
</dbReference>
<dbReference type="OrthoDB" id="435402at2759"/>
<dbReference type="InterPro" id="IPR045180">
    <property type="entry name" value="La_dom_prot"/>
</dbReference>
<comment type="subcellular location">
    <subcellularLocation>
        <location evidence="2">Nucleus</location>
    </subcellularLocation>
</comment>
<dbReference type="GO" id="GO:0006396">
    <property type="term" value="P:RNA processing"/>
    <property type="evidence" value="ECO:0007669"/>
    <property type="project" value="InterPro"/>
</dbReference>
<dbReference type="PRINTS" id="PR00302">
    <property type="entry name" value="LUPUSLA"/>
</dbReference>
<dbReference type="SUPFAM" id="SSF46785">
    <property type="entry name" value="Winged helix' DNA-binding domain"/>
    <property type="match status" value="1"/>
</dbReference>
<protein>
    <recommendedName>
        <fullName evidence="11">La-related protein 6B</fullName>
    </recommendedName>
</protein>
<accession>A0A9Q0KDU6</accession>
<dbReference type="InterPro" id="IPR035979">
    <property type="entry name" value="RBD_domain_sf"/>
</dbReference>
<dbReference type="PROSITE" id="PS50102">
    <property type="entry name" value="RRM"/>
    <property type="match status" value="1"/>
</dbReference>
<proteinExistence type="predicted"/>
<feature type="domain" description="RRM" evidence="7">
    <location>
        <begin position="231"/>
        <end position="328"/>
    </location>
</feature>
<evidence type="ECO:0000256" key="5">
    <source>
        <dbReference type="PROSITE-ProRule" id="PRU00332"/>
    </source>
</evidence>
<dbReference type="InterPro" id="IPR006630">
    <property type="entry name" value="La_HTH"/>
</dbReference>
<reference evidence="9" key="1">
    <citation type="journal article" date="2023" name="Plant J.">
        <title>The genome of the king protea, Protea cynaroides.</title>
        <authorList>
            <person name="Chang J."/>
            <person name="Duong T.A."/>
            <person name="Schoeman C."/>
            <person name="Ma X."/>
            <person name="Roodt D."/>
            <person name="Barker N."/>
            <person name="Li Z."/>
            <person name="Van de Peer Y."/>
            <person name="Mizrachi E."/>
        </authorList>
    </citation>
    <scope>NUCLEOTIDE SEQUENCE</scope>
    <source>
        <tissue evidence="9">Young leaves</tissue>
    </source>
</reference>
<sequence length="460" mass="50798">MARETLAEALRSSVVLDDGIGDRSSSSDAVSSDPSLSRNVSLSRLNAEAPEFVPRTTNRVDLQQQPPPRLVVPHGPGPMHVFASPNSPFHVQMQNHVPLHNHVQYQYYGGFGEQESLPSHSPPDPDPVPVTRNGLSEEATQKILNQVEYYFSDANLATTDHLMRFINKDAEGFVPISVVASFKKIKALISSHQQLSLVLRTSSKLVVSEDGKKVRRLHPLTESDMEDLQSRIVIAENLPEDHSYQNLLKIFSAVGSVKTIRTCQPQTANGSSTAASRVVKMDNMFFSNKVHAFVEYDTLELAEKAIAELNDERNWRSGLRVRLLLRRTSKSAQARGRKTTYDAEGNDEEDEECTSEQPIDKQSEDSPRPSDVVSHEHIGDEVVIDKENGPKRGRGRGRGKGRGRGQPHNNRGNHVGTPPLNNPVQNEHQTFTKPPPGPRMPDGTRGFAMGRGKPIAANSG</sequence>
<evidence type="ECO:0000256" key="6">
    <source>
        <dbReference type="SAM" id="MobiDB-lite"/>
    </source>
</evidence>
<evidence type="ECO:0000256" key="1">
    <source>
        <dbReference type="ARBA" id="ARBA00002339"/>
    </source>
</evidence>
<dbReference type="PANTHER" id="PTHR22792:SF66">
    <property type="entry name" value="LA-RELATED PROTEIN 6B"/>
    <property type="match status" value="1"/>
</dbReference>
<dbReference type="FunFam" id="1.10.10.10:FF:000158">
    <property type="entry name" value="La ribonucleoprotein domain family member 7"/>
    <property type="match status" value="1"/>
</dbReference>
<evidence type="ECO:0000259" key="8">
    <source>
        <dbReference type="PROSITE" id="PS50961"/>
    </source>
</evidence>
<evidence type="ECO:0000256" key="3">
    <source>
        <dbReference type="ARBA" id="ARBA00022884"/>
    </source>
</evidence>
<dbReference type="PROSITE" id="PS50961">
    <property type="entry name" value="HTH_LA"/>
    <property type="match status" value="1"/>
</dbReference>
<dbReference type="EMBL" id="JAMYWD010000006">
    <property type="protein sequence ID" value="KAJ4968647.1"/>
    <property type="molecule type" value="Genomic_DNA"/>
</dbReference>
<evidence type="ECO:0000256" key="2">
    <source>
        <dbReference type="ARBA" id="ARBA00004123"/>
    </source>
</evidence>
<dbReference type="GO" id="GO:0003729">
    <property type="term" value="F:mRNA binding"/>
    <property type="evidence" value="ECO:0007669"/>
    <property type="project" value="TreeGrafter"/>
</dbReference>
<dbReference type="CDD" id="cd08033">
    <property type="entry name" value="LARP_6"/>
    <property type="match status" value="1"/>
</dbReference>
<dbReference type="SMART" id="SM00715">
    <property type="entry name" value="LA"/>
    <property type="match status" value="1"/>
</dbReference>
<evidence type="ECO:0000256" key="4">
    <source>
        <dbReference type="ARBA" id="ARBA00023242"/>
    </source>
</evidence>
<dbReference type="Gene3D" id="1.10.10.10">
    <property type="entry name" value="Winged helix-like DNA-binding domain superfamily/Winged helix DNA-binding domain"/>
    <property type="match status" value="1"/>
</dbReference>
<dbReference type="InterPro" id="IPR002344">
    <property type="entry name" value="Lupus_La"/>
</dbReference>
<gene>
    <name evidence="9" type="ORF">NE237_015348</name>
</gene>
<dbReference type="InterPro" id="IPR000504">
    <property type="entry name" value="RRM_dom"/>
</dbReference>
<feature type="region of interest" description="Disordered" evidence="6">
    <location>
        <begin position="330"/>
        <end position="460"/>
    </location>
</feature>
<dbReference type="PANTHER" id="PTHR22792">
    <property type="entry name" value="LUPUS LA PROTEIN-RELATED"/>
    <property type="match status" value="1"/>
</dbReference>
<dbReference type="InterPro" id="IPR036390">
    <property type="entry name" value="WH_DNA-bd_sf"/>
</dbReference>
<keyword evidence="3 5" id="KW-0694">RNA-binding</keyword>
<evidence type="ECO:0000259" key="7">
    <source>
        <dbReference type="PROSITE" id="PS50102"/>
    </source>
</evidence>
<dbReference type="Proteomes" id="UP001141806">
    <property type="component" value="Unassembled WGS sequence"/>
</dbReference>
<dbReference type="Gene3D" id="3.30.70.330">
    <property type="match status" value="1"/>
</dbReference>
<name>A0A9Q0KDU6_9MAGN</name>